<evidence type="ECO:0000313" key="2">
    <source>
        <dbReference type="EMBL" id="MBM6574753.1"/>
    </source>
</evidence>
<dbReference type="PANTHER" id="PTHR24422:SF21">
    <property type="entry name" value="CHEMOTAXIS PROTEIN METHYLTRANSFERASE 1"/>
    <property type="match status" value="1"/>
</dbReference>
<dbReference type="SMART" id="SM00138">
    <property type="entry name" value="MeTrc"/>
    <property type="match status" value="1"/>
</dbReference>
<dbReference type="Gene3D" id="3.40.50.150">
    <property type="entry name" value="Vaccinia Virus protein VP39"/>
    <property type="match status" value="1"/>
</dbReference>
<gene>
    <name evidence="2" type="ORF">ILT43_00075</name>
</gene>
<dbReference type="EMBL" id="JAFEMC010000001">
    <property type="protein sequence ID" value="MBM6574753.1"/>
    <property type="molecule type" value="Genomic_DNA"/>
</dbReference>
<name>A0ABS2D1I0_9SPHN</name>
<dbReference type="InterPro" id="IPR000780">
    <property type="entry name" value="CheR_MeTrfase"/>
</dbReference>
<dbReference type="InterPro" id="IPR029063">
    <property type="entry name" value="SAM-dependent_MTases_sf"/>
</dbReference>
<dbReference type="PRINTS" id="PR00996">
    <property type="entry name" value="CHERMTFRASE"/>
</dbReference>
<dbReference type="InterPro" id="IPR022642">
    <property type="entry name" value="CheR_C"/>
</dbReference>
<dbReference type="RefSeq" id="WP_204192963.1">
    <property type="nucleotide sequence ID" value="NZ_JAFEMC010000001.1"/>
</dbReference>
<comment type="caution">
    <text evidence="2">The sequence shown here is derived from an EMBL/GenBank/DDBJ whole genome shotgun (WGS) entry which is preliminary data.</text>
</comment>
<keyword evidence="3" id="KW-1185">Reference proteome</keyword>
<reference evidence="2 3" key="1">
    <citation type="submission" date="2020-12" db="EMBL/GenBank/DDBJ databases">
        <title>Sphingomonas sp.</title>
        <authorList>
            <person name="Kim M.K."/>
        </authorList>
    </citation>
    <scope>NUCLEOTIDE SEQUENCE [LARGE SCALE GENOMIC DNA]</scope>
    <source>
        <strain evidence="2 3">BT552</strain>
    </source>
</reference>
<organism evidence="2 3">
    <name type="scientific">Sphingomonas longa</name>
    <dbReference type="NCBI Taxonomy" id="2778730"/>
    <lineage>
        <taxon>Bacteria</taxon>
        <taxon>Pseudomonadati</taxon>
        <taxon>Pseudomonadota</taxon>
        <taxon>Alphaproteobacteria</taxon>
        <taxon>Sphingomonadales</taxon>
        <taxon>Sphingomonadaceae</taxon>
        <taxon>Sphingomonas</taxon>
    </lineage>
</organism>
<dbReference type="CDD" id="cd02440">
    <property type="entry name" value="AdoMet_MTases"/>
    <property type="match status" value="1"/>
</dbReference>
<proteinExistence type="predicted"/>
<protein>
    <submittedName>
        <fullName evidence="2">Protein-glutamate O-methyltransferase CheR</fullName>
    </submittedName>
</protein>
<accession>A0ABS2D1I0</accession>
<feature type="domain" description="CheR-type methyltransferase" evidence="1">
    <location>
        <begin position="30"/>
        <end position="291"/>
    </location>
</feature>
<dbReference type="Proteomes" id="UP000763641">
    <property type="component" value="Unassembled WGS sequence"/>
</dbReference>
<evidence type="ECO:0000313" key="3">
    <source>
        <dbReference type="Proteomes" id="UP000763641"/>
    </source>
</evidence>
<evidence type="ECO:0000259" key="1">
    <source>
        <dbReference type="PROSITE" id="PS50123"/>
    </source>
</evidence>
<dbReference type="PANTHER" id="PTHR24422">
    <property type="entry name" value="CHEMOTAXIS PROTEIN METHYLTRANSFERASE"/>
    <property type="match status" value="1"/>
</dbReference>
<dbReference type="PROSITE" id="PS50123">
    <property type="entry name" value="CHER"/>
    <property type="match status" value="1"/>
</dbReference>
<dbReference type="Pfam" id="PF01739">
    <property type="entry name" value="CheR"/>
    <property type="match status" value="1"/>
</dbReference>
<dbReference type="InterPro" id="IPR050903">
    <property type="entry name" value="Bact_Chemotaxis_MeTrfase"/>
</dbReference>
<dbReference type="SUPFAM" id="SSF53335">
    <property type="entry name" value="S-adenosyl-L-methionine-dependent methyltransferases"/>
    <property type="match status" value="1"/>
</dbReference>
<sequence>MIESHLAIANPAVHPGASGAGASAGTLTVLARLLEARTGQQIASSRAWRLDVALKPLLRDREIDTLDQLVDTLLDGSDHGLGDRIIDALVNGESSFFRDQPVFDTIAQALTAIAPDHRGRVWSAGCATGQEPLSLAMMFAEAAGEGSPPELVATDVSEAALARARSGRYNQFEIQRGLPVRRMMRWFDSDGTDWTAKPELTRLIQYRQSNLVTDPAPGGRFDIILCRNVLFYLAAGAKAKVFASLAAALRPGGLLVLGAGETVIGQTDLFMPSTRYRGFYEHTDTKRRIKG</sequence>